<dbReference type="SUPFAM" id="SSF48097">
    <property type="entry name" value="Regulator of G-protein signaling, RGS"/>
    <property type="match status" value="1"/>
</dbReference>
<dbReference type="RefSeq" id="XP_032814542.1">
    <property type="nucleotide sequence ID" value="XM_032958651.1"/>
</dbReference>
<evidence type="ECO:0000313" key="3">
    <source>
        <dbReference type="RefSeq" id="XP_032814542.1"/>
    </source>
</evidence>
<organism evidence="2 3">
    <name type="scientific">Petromyzon marinus</name>
    <name type="common">Sea lamprey</name>
    <dbReference type="NCBI Taxonomy" id="7757"/>
    <lineage>
        <taxon>Eukaryota</taxon>
        <taxon>Metazoa</taxon>
        <taxon>Chordata</taxon>
        <taxon>Craniata</taxon>
        <taxon>Vertebrata</taxon>
        <taxon>Cyclostomata</taxon>
        <taxon>Hyperoartia</taxon>
        <taxon>Petromyzontiformes</taxon>
        <taxon>Petromyzontidae</taxon>
        <taxon>Petromyzon</taxon>
    </lineage>
</organism>
<name>A0AAJ7TB08_PETMA</name>
<reference evidence="3" key="1">
    <citation type="submission" date="2025-08" db="UniProtKB">
        <authorList>
            <consortium name="RefSeq"/>
        </authorList>
    </citation>
    <scope>IDENTIFICATION</scope>
    <source>
        <tissue evidence="3">Sperm</tissue>
    </source>
</reference>
<proteinExistence type="predicted"/>
<gene>
    <name evidence="3" type="primary">LOC116944844</name>
</gene>
<protein>
    <submittedName>
        <fullName evidence="3">Regulator of G-protein signaling protein-like</fullName>
    </submittedName>
</protein>
<dbReference type="AlphaFoldDB" id="A0AAJ7TB08"/>
<dbReference type="KEGG" id="pmrn:116944844"/>
<dbReference type="InterPro" id="IPR036305">
    <property type="entry name" value="RGS_sf"/>
</dbReference>
<evidence type="ECO:0000256" key="1">
    <source>
        <dbReference type="SAM" id="MobiDB-lite"/>
    </source>
</evidence>
<dbReference type="PANTHER" id="PTHR47079">
    <property type="entry name" value="REGULATOR OF G-PROTEIN SIGNALING PROTEIN-LIKE"/>
    <property type="match status" value="1"/>
</dbReference>
<dbReference type="Proteomes" id="UP001318040">
    <property type="component" value="Chromosome 22"/>
</dbReference>
<accession>A0AAJ7TB08</accession>
<dbReference type="InterPro" id="IPR053282">
    <property type="entry name" value="RGS_domain-containing"/>
</dbReference>
<dbReference type="PANTHER" id="PTHR47079:SF1">
    <property type="entry name" value="REGULATOR OF G-PROTEIN SIGNALING PROTEIN-LIKE"/>
    <property type="match status" value="1"/>
</dbReference>
<feature type="region of interest" description="Disordered" evidence="1">
    <location>
        <begin position="163"/>
        <end position="196"/>
    </location>
</feature>
<sequence>MEDFAFFQEVERFKALVDSSAEAAAAGMGTVMDAARLREKAAIVSRLFLDSEDLPACRVNVPQQPREQVLEAVRLGHVERGLFFPAVVHLLPSLIYYWRRFCSERALRTYLGLAPWERRGRPEGGHEDGLPHPGRLVICSADFEFTTLRFSLSKGMQLLQPVKRGKSRRALSPQQQAPDLHVTHKPQIYRGAQPSM</sequence>
<keyword evidence="2" id="KW-1185">Reference proteome</keyword>
<evidence type="ECO:0000313" key="2">
    <source>
        <dbReference type="Proteomes" id="UP001318040"/>
    </source>
</evidence>